<dbReference type="InterPro" id="IPR036291">
    <property type="entry name" value="NAD(P)-bd_dom_sf"/>
</dbReference>
<comment type="caution">
    <text evidence="4">The sequence shown here is derived from an EMBL/GenBank/DDBJ whole genome shotgun (WGS) entry which is preliminary data.</text>
</comment>
<dbReference type="PROSITE" id="PS00061">
    <property type="entry name" value="ADH_SHORT"/>
    <property type="match status" value="1"/>
</dbReference>
<protein>
    <submittedName>
        <fullName evidence="4">SDR family oxidoreductase</fullName>
    </submittedName>
</protein>
<keyword evidence="5" id="KW-1185">Reference proteome</keyword>
<evidence type="ECO:0000313" key="5">
    <source>
        <dbReference type="Proteomes" id="UP000282674"/>
    </source>
</evidence>
<dbReference type="SUPFAM" id="SSF51735">
    <property type="entry name" value="NAD(P)-binding Rossmann-fold domains"/>
    <property type="match status" value="1"/>
</dbReference>
<evidence type="ECO:0000259" key="3">
    <source>
        <dbReference type="SMART" id="SM00822"/>
    </source>
</evidence>
<gene>
    <name evidence="4" type="ORF">EBO15_29845</name>
</gene>
<evidence type="ECO:0000313" key="4">
    <source>
        <dbReference type="EMBL" id="RMI39386.1"/>
    </source>
</evidence>
<keyword evidence="2" id="KW-0560">Oxidoreductase</keyword>
<evidence type="ECO:0000256" key="1">
    <source>
        <dbReference type="ARBA" id="ARBA00006484"/>
    </source>
</evidence>
<organism evidence="4 5">
    <name type="scientific">Actinomadura harenae</name>
    <dbReference type="NCBI Taxonomy" id="2483351"/>
    <lineage>
        <taxon>Bacteria</taxon>
        <taxon>Bacillati</taxon>
        <taxon>Actinomycetota</taxon>
        <taxon>Actinomycetes</taxon>
        <taxon>Streptosporangiales</taxon>
        <taxon>Thermomonosporaceae</taxon>
        <taxon>Actinomadura</taxon>
    </lineage>
</organism>
<dbReference type="Gene3D" id="3.40.50.720">
    <property type="entry name" value="NAD(P)-binding Rossmann-like Domain"/>
    <property type="match status" value="1"/>
</dbReference>
<proteinExistence type="inferred from homology"/>
<dbReference type="EMBL" id="RFFG01000068">
    <property type="protein sequence ID" value="RMI39386.1"/>
    <property type="molecule type" value="Genomic_DNA"/>
</dbReference>
<dbReference type="InterPro" id="IPR050259">
    <property type="entry name" value="SDR"/>
</dbReference>
<dbReference type="Proteomes" id="UP000282674">
    <property type="component" value="Unassembled WGS sequence"/>
</dbReference>
<comment type="similarity">
    <text evidence="1">Belongs to the short-chain dehydrogenases/reductases (SDR) family.</text>
</comment>
<dbReference type="SMART" id="SM00822">
    <property type="entry name" value="PKS_KR"/>
    <property type="match status" value="1"/>
</dbReference>
<reference evidence="4 5" key="1">
    <citation type="submission" date="2018-10" db="EMBL/GenBank/DDBJ databases">
        <title>Isolation from soil.</title>
        <authorList>
            <person name="Hu J."/>
        </authorList>
    </citation>
    <scope>NUCLEOTIDE SEQUENCE [LARGE SCALE GENOMIC DNA]</scope>
    <source>
        <strain evidence="4 5">NEAU-Ht49</strain>
    </source>
</reference>
<name>A0A3M2LQL8_9ACTN</name>
<dbReference type="PANTHER" id="PTHR42879">
    <property type="entry name" value="3-OXOACYL-(ACYL-CARRIER-PROTEIN) REDUCTASE"/>
    <property type="match status" value="1"/>
</dbReference>
<dbReference type="CDD" id="cd05233">
    <property type="entry name" value="SDR_c"/>
    <property type="match status" value="1"/>
</dbReference>
<accession>A0A3M2LQL8</accession>
<feature type="domain" description="Ketoreductase" evidence="3">
    <location>
        <begin position="7"/>
        <end position="193"/>
    </location>
</feature>
<dbReference type="PRINTS" id="PR00081">
    <property type="entry name" value="GDHRDH"/>
</dbReference>
<dbReference type="AlphaFoldDB" id="A0A3M2LQL8"/>
<dbReference type="RefSeq" id="WP_122197797.1">
    <property type="nucleotide sequence ID" value="NZ_JBHSKC010000043.1"/>
</dbReference>
<dbReference type="OrthoDB" id="154414at2"/>
<dbReference type="InterPro" id="IPR020904">
    <property type="entry name" value="Sc_DH/Rdtase_CS"/>
</dbReference>
<dbReference type="PRINTS" id="PR00080">
    <property type="entry name" value="SDRFAMILY"/>
</dbReference>
<dbReference type="PANTHER" id="PTHR42879:SF2">
    <property type="entry name" value="3-OXOACYL-[ACYL-CARRIER-PROTEIN] REDUCTASE FABG"/>
    <property type="match status" value="1"/>
</dbReference>
<evidence type="ECO:0000256" key="2">
    <source>
        <dbReference type="ARBA" id="ARBA00023002"/>
    </source>
</evidence>
<dbReference type="Pfam" id="PF13561">
    <property type="entry name" value="adh_short_C2"/>
    <property type="match status" value="1"/>
</dbReference>
<dbReference type="FunFam" id="3.40.50.720:FF:000084">
    <property type="entry name" value="Short-chain dehydrogenase reductase"/>
    <property type="match status" value="1"/>
</dbReference>
<dbReference type="InterPro" id="IPR002347">
    <property type="entry name" value="SDR_fam"/>
</dbReference>
<dbReference type="InterPro" id="IPR057326">
    <property type="entry name" value="KR_dom"/>
</dbReference>
<dbReference type="GO" id="GO:0016491">
    <property type="term" value="F:oxidoreductase activity"/>
    <property type="evidence" value="ECO:0007669"/>
    <property type="project" value="UniProtKB-KW"/>
</dbReference>
<sequence>MSALAGRVALVTGGSRGIGRAIALALAEDGADVALAYRRDEDAARKTVSDLAELGVEGRAYRASVDARDDCERLASDVASDLGRLDILVHSAGIASRGNTVADTDPAEVVRLMNVHAIGPHHLTRALLPLLRAAGRSDVIFVSSVITGVFPPFSAPYAMGKAAMEALAHTLAKEERAHGMHVNIVAPGLVDTEMGQRLVRATMGVEDIRRQDAMSPYGHVCSPEEVANVVRFLVSDAASYVTDQRVVVDGGTF</sequence>
<dbReference type="GO" id="GO:0032787">
    <property type="term" value="P:monocarboxylic acid metabolic process"/>
    <property type="evidence" value="ECO:0007669"/>
    <property type="project" value="UniProtKB-ARBA"/>
</dbReference>